<dbReference type="InterPro" id="IPR041677">
    <property type="entry name" value="DNA2/NAM7_AAA_11"/>
</dbReference>
<dbReference type="EMBL" id="CAJHJT010000056">
    <property type="protein sequence ID" value="CAD7012028.1"/>
    <property type="molecule type" value="Genomic_DNA"/>
</dbReference>
<dbReference type="GO" id="GO:0003723">
    <property type="term" value="F:RNA binding"/>
    <property type="evidence" value="ECO:0007669"/>
    <property type="project" value="InterPro"/>
</dbReference>
<gene>
    <name evidence="5" type="ORF">CCAP1982_LOCUS20132</name>
</gene>
<dbReference type="SUPFAM" id="SSF52540">
    <property type="entry name" value="P-loop containing nucleoside triphosphate hydrolases"/>
    <property type="match status" value="1"/>
</dbReference>
<dbReference type="Gene3D" id="3.40.50.300">
    <property type="entry name" value="P-loop containing nucleotide triphosphate hydrolases"/>
    <property type="match status" value="2"/>
</dbReference>
<dbReference type="Pfam" id="PF13086">
    <property type="entry name" value="AAA_11"/>
    <property type="match status" value="2"/>
</dbReference>
<organism evidence="5 6">
    <name type="scientific">Ceratitis capitata</name>
    <name type="common">Mediterranean fruit fly</name>
    <name type="synonym">Tephritis capitata</name>
    <dbReference type="NCBI Taxonomy" id="7213"/>
    <lineage>
        <taxon>Eukaryota</taxon>
        <taxon>Metazoa</taxon>
        <taxon>Ecdysozoa</taxon>
        <taxon>Arthropoda</taxon>
        <taxon>Hexapoda</taxon>
        <taxon>Insecta</taxon>
        <taxon>Pterygota</taxon>
        <taxon>Neoptera</taxon>
        <taxon>Endopterygota</taxon>
        <taxon>Diptera</taxon>
        <taxon>Brachycera</taxon>
        <taxon>Muscomorpha</taxon>
        <taxon>Tephritoidea</taxon>
        <taxon>Tephritidae</taxon>
        <taxon>Ceratitis</taxon>
        <taxon>Ceratitis</taxon>
    </lineage>
</organism>
<dbReference type="Pfam" id="PF13087">
    <property type="entry name" value="AAA_12"/>
    <property type="match status" value="1"/>
</dbReference>
<dbReference type="GO" id="GO:0005737">
    <property type="term" value="C:cytoplasm"/>
    <property type="evidence" value="ECO:0007669"/>
    <property type="project" value="UniProtKB-SubCell"/>
</dbReference>
<dbReference type="Proteomes" id="UP000606786">
    <property type="component" value="Unassembled WGS sequence"/>
</dbReference>
<comment type="caution">
    <text evidence="5">The sequence shown here is derived from an EMBL/GenBank/DDBJ whole genome shotgun (WGS) entry which is preliminary data.</text>
</comment>
<evidence type="ECO:0000313" key="6">
    <source>
        <dbReference type="Proteomes" id="UP000606786"/>
    </source>
</evidence>
<keyword evidence="3" id="KW-0943">RNA-mediated gene silencing</keyword>
<evidence type="ECO:0000256" key="1">
    <source>
        <dbReference type="ARBA" id="ARBA00004496"/>
    </source>
</evidence>
<name>A0A811V790_CERCA</name>
<dbReference type="InterPro" id="IPR041679">
    <property type="entry name" value="DNA2/NAM7-like_C"/>
</dbReference>
<reference evidence="5" key="1">
    <citation type="submission" date="2020-11" db="EMBL/GenBank/DDBJ databases">
        <authorList>
            <person name="Whitehead M."/>
        </authorList>
    </citation>
    <scope>NUCLEOTIDE SEQUENCE</scope>
    <source>
        <strain evidence="5">EGII</strain>
    </source>
</reference>
<feature type="domain" description="C2H2-type" evidence="4">
    <location>
        <begin position="194"/>
        <end position="214"/>
    </location>
</feature>
<keyword evidence="2" id="KW-0963">Cytoplasm</keyword>
<dbReference type="PANTHER" id="PTHR45418">
    <property type="entry name" value="CANCER/TESTIS ANTIGEN 55"/>
    <property type="match status" value="1"/>
</dbReference>
<dbReference type="PANTHER" id="PTHR45418:SF1">
    <property type="entry name" value="CANCER_TESTIS ANTIGEN 55"/>
    <property type="match status" value="1"/>
</dbReference>
<evidence type="ECO:0000256" key="2">
    <source>
        <dbReference type="ARBA" id="ARBA00022490"/>
    </source>
</evidence>
<keyword evidence="6" id="KW-1185">Reference proteome</keyword>
<dbReference type="PROSITE" id="PS00028">
    <property type="entry name" value="ZINC_FINGER_C2H2_1"/>
    <property type="match status" value="1"/>
</dbReference>
<dbReference type="InterPro" id="IPR027417">
    <property type="entry name" value="P-loop_NTPase"/>
</dbReference>
<dbReference type="CDD" id="cd18038">
    <property type="entry name" value="DEXXQc_Helz-like"/>
    <property type="match status" value="1"/>
</dbReference>
<comment type="subcellular location">
    <subcellularLocation>
        <location evidence="1">Cytoplasm</location>
    </subcellularLocation>
</comment>
<dbReference type="AlphaFoldDB" id="A0A811V790"/>
<evidence type="ECO:0000313" key="5">
    <source>
        <dbReference type="EMBL" id="CAD7012028.1"/>
    </source>
</evidence>
<dbReference type="GO" id="GO:0032574">
    <property type="term" value="F:5'-3' RNA helicase activity"/>
    <property type="evidence" value="ECO:0007669"/>
    <property type="project" value="InterPro"/>
</dbReference>
<dbReference type="InterPro" id="IPR026122">
    <property type="entry name" value="MOV-10/SDE3_DEXXQ/H-box"/>
</dbReference>
<accession>A0A811V790</accession>
<evidence type="ECO:0000259" key="4">
    <source>
        <dbReference type="PROSITE" id="PS00028"/>
    </source>
</evidence>
<proteinExistence type="predicted"/>
<dbReference type="OrthoDB" id="6513042at2759"/>
<evidence type="ECO:0000256" key="3">
    <source>
        <dbReference type="ARBA" id="ARBA00023158"/>
    </source>
</evidence>
<sequence length="879" mass="101160">MSALSENGGDVNRMAATTAQNNLKPHTAEKWEIEAIGQFLFEEYRNLLFGSRTDWLTQKSDLRYRFRKYLDNDKTGIRERLLEANGTFDIGTLLYRCHYLINTEKGSNFYRIKNSSLFEYINKRCDELNEKQKNGISTEFMSGENGSKTSTGYGDPAITGSLQVDDNAPTHELLYEGSQEQERSATFQLTNMGCYICQMNFTSPDDFENHVETHGDESDFEILNNYNKSTTSIFKLSYNICKDSHYFRFNLAAVRPNIIIEKLVVVQTRTFYYVNNTRVPYALGEDCSDYFFVDSHLFRKGVVQPIVVVFHERSNKGKRVVEQHHFCRVEEFPAVKMSFNPCRLSDKIKFKPTFPLPHYMPPAEIRNALRTDLIERPLTELSNDFKDYLFNDKTLTQQNIREVLLKLLQIEDWDTMREYSSLVQRNVKLRTYENEYIIKLKTPRHIRVENIIFPFDDAIILPSDEDKAIPTSLEGLMNKMEELIDALSKKGKKKCKSFCGFIECVSNGRVTFKCEQKIPIDKTYTVLFRPSRMVLRYQYRALEQLVAMPQLTLKQFLFPDKILPRQMSVIRLDLLNKTIYKNPEQYQAIQCVVDSIGTQSAPYIIFGPPGTGKTTTLVEAIYQLYMLQPQSRILITAGSNGACDEIALRLCIAFGSKIEPNTITRIYARSYENRAMNLSDVLLEHSNLYGDHFLPAVSVLHTYRIVVCTLSIVGRLATGKFGKEMCGDGVFTHVFVDEVAASTEAETLVGLMSTLSAKANLIISGDHRQLGPILNSKRAAAMGLEVSLMERLLKRDCYRVDVDGNYNRQIQTRLCRNYRSHHEIVNLYSNMYYDGQLKAEAASDVEKLCRDWYRSPNAEYPIIFHSIFGPEQRDKNSTR</sequence>
<protein>
    <submittedName>
        <fullName evidence="5">(Mediterranean fruit fly) hypothetical protein</fullName>
    </submittedName>
</protein>
<dbReference type="GO" id="GO:0031047">
    <property type="term" value="P:regulatory ncRNA-mediated gene silencing"/>
    <property type="evidence" value="ECO:0007669"/>
    <property type="project" value="UniProtKB-KW"/>
</dbReference>
<dbReference type="InterPro" id="IPR013087">
    <property type="entry name" value="Znf_C2H2_type"/>
</dbReference>